<dbReference type="EMBL" id="FNOF01000001">
    <property type="protein sequence ID" value="SDW00890.1"/>
    <property type="molecule type" value="Genomic_DNA"/>
</dbReference>
<sequence length="222" mass="22363">MNRRNVLTGLGGLAISGGALFGSGAFTSVSATRSVEVNVFGADSGTSGLVEGAEQSTEDEIATTITNNAVDVLVDTSSADVSVKGPNDTSVDANTLFPANPGASNGADPGTEGTYDNVSHEYVSLVANDVTIVFGEENGLPPNSTLGYNGLFEFIPNSDNSATFDVTFGGSNGGDVLTKVDEKSVSDGAVVSISSSTSSNAKVATETSGKNEDLDISISSSN</sequence>
<dbReference type="RefSeq" id="WP_049919878.1">
    <property type="nucleotide sequence ID" value="NZ_FNOF01000001.1"/>
</dbReference>
<evidence type="ECO:0000313" key="2">
    <source>
        <dbReference type="EMBL" id="SDW00890.1"/>
    </source>
</evidence>
<gene>
    <name evidence="2" type="ORF">SAMN05443574_1014</name>
</gene>
<feature type="compositionally biased region" description="Low complexity" evidence="1">
    <location>
        <begin position="195"/>
        <end position="204"/>
    </location>
</feature>
<dbReference type="Proteomes" id="UP000182573">
    <property type="component" value="Unassembled WGS sequence"/>
</dbReference>
<evidence type="ECO:0000313" key="3">
    <source>
        <dbReference type="Proteomes" id="UP000182573"/>
    </source>
</evidence>
<reference evidence="2 3" key="1">
    <citation type="submission" date="2016-10" db="EMBL/GenBank/DDBJ databases">
        <authorList>
            <person name="de Groot N.N."/>
        </authorList>
    </citation>
    <scope>NUCLEOTIDE SEQUENCE [LARGE SCALE GENOMIC DNA]</scope>
    <source>
        <strain evidence="2 3">DSM 3756</strain>
    </source>
</reference>
<organism evidence="2 3">
    <name type="scientific">Haloarcula vallismortis</name>
    <name type="common">Halobacterium vallismortis</name>
    <dbReference type="NCBI Taxonomy" id="28442"/>
    <lineage>
        <taxon>Archaea</taxon>
        <taxon>Methanobacteriati</taxon>
        <taxon>Methanobacteriota</taxon>
        <taxon>Stenosarchaea group</taxon>
        <taxon>Halobacteria</taxon>
        <taxon>Halobacteriales</taxon>
        <taxon>Haloarculaceae</taxon>
        <taxon>Haloarcula</taxon>
    </lineage>
</organism>
<proteinExistence type="predicted"/>
<name>A0A1H2Q1G6_HALVA</name>
<accession>A0A1H2Q1G6</accession>
<dbReference type="STRING" id="28442.SAMN05443574_1014"/>
<dbReference type="AlphaFoldDB" id="A0A1H2Q1G6"/>
<evidence type="ECO:0000256" key="1">
    <source>
        <dbReference type="SAM" id="MobiDB-lite"/>
    </source>
</evidence>
<protein>
    <submittedName>
        <fullName evidence="2">Uncharacterized protein</fullName>
    </submittedName>
</protein>
<feature type="region of interest" description="Disordered" evidence="1">
    <location>
        <begin position="195"/>
        <end position="222"/>
    </location>
</feature>